<dbReference type="InterPro" id="IPR012655">
    <property type="entry name" value="YrzI"/>
</dbReference>
<proteinExistence type="predicted"/>
<dbReference type="Proteomes" id="UP000193006">
    <property type="component" value="Chromosome"/>
</dbReference>
<accession>A0A1X9M6Z3</accession>
<organism evidence="1 2">
    <name type="scientific">Halalkalibacter krulwichiae</name>
    <dbReference type="NCBI Taxonomy" id="199441"/>
    <lineage>
        <taxon>Bacteria</taxon>
        <taxon>Bacillati</taxon>
        <taxon>Bacillota</taxon>
        <taxon>Bacilli</taxon>
        <taxon>Bacillales</taxon>
        <taxon>Bacillaceae</taxon>
        <taxon>Halalkalibacter</taxon>
    </lineage>
</organism>
<dbReference type="AlphaFoldDB" id="A0A1X9M6Z3"/>
<gene>
    <name evidence="1" type="ORF">BkAM31D_04575</name>
</gene>
<dbReference type="KEGG" id="bkw:BkAM31D_04575"/>
<keyword evidence="2" id="KW-1185">Reference proteome</keyword>
<name>A0A1X9M6Z3_9BACI</name>
<reference evidence="1 2" key="1">
    <citation type="submission" date="2017-04" db="EMBL/GenBank/DDBJ databases">
        <title>Bacillus krulwichiae AM31D Genome sequencing and assembly.</title>
        <authorList>
            <person name="Krulwich T.A."/>
            <person name="Anastor L."/>
            <person name="Ehrlich R."/>
            <person name="Ehrlich G.D."/>
            <person name="Janto B."/>
        </authorList>
    </citation>
    <scope>NUCLEOTIDE SEQUENCE [LARGE SCALE GENOMIC DNA]</scope>
    <source>
        <strain evidence="1 2">AM31D</strain>
    </source>
</reference>
<dbReference type="RefSeq" id="WP_084372255.1">
    <property type="nucleotide sequence ID" value="NZ_CP020814.1"/>
</dbReference>
<sequence>MTFTFLLFTITIKKRTYSGEELERLVRQQKLEEHYDQQKHKFWM</sequence>
<evidence type="ECO:0000313" key="2">
    <source>
        <dbReference type="Proteomes" id="UP000193006"/>
    </source>
</evidence>
<protein>
    <submittedName>
        <fullName evidence="1">Putative sporulation protein (Bac_small_yrzI)</fullName>
    </submittedName>
</protein>
<dbReference type="EMBL" id="CP020814">
    <property type="protein sequence ID" value="ARK29189.1"/>
    <property type="molecule type" value="Genomic_DNA"/>
</dbReference>
<dbReference type="Pfam" id="PF09501">
    <property type="entry name" value="Bac_small_YrzI"/>
    <property type="match status" value="1"/>
</dbReference>
<evidence type="ECO:0000313" key="1">
    <source>
        <dbReference type="EMBL" id="ARK29189.1"/>
    </source>
</evidence>